<dbReference type="AlphaFoldDB" id="A0A0U3G2G8"/>
<dbReference type="RefSeq" id="WP_058857858.1">
    <property type="nucleotide sequence ID" value="NZ_BJZR01000003.1"/>
</dbReference>
<dbReference type="Proteomes" id="UP000321155">
    <property type="component" value="Unassembled WGS sequence"/>
</dbReference>
<accession>A0A0U3G2G8</accession>
<keyword evidence="2 4" id="KW-0732">Signal</keyword>
<evidence type="ECO:0000256" key="4">
    <source>
        <dbReference type="SAM" id="SignalP"/>
    </source>
</evidence>
<dbReference type="STRING" id="446860.AS188_04565"/>
<dbReference type="GO" id="GO:0016787">
    <property type="term" value="F:hydrolase activity"/>
    <property type="evidence" value="ECO:0007669"/>
    <property type="project" value="UniProtKB-KW"/>
</dbReference>
<dbReference type="PANTHER" id="PTHR43248:SF29">
    <property type="entry name" value="TRIPEPTIDYL AMINOPEPTIDASE"/>
    <property type="match status" value="1"/>
</dbReference>
<sequence>MLSSPPVPARARRGTRRAAAALAVAALLAAGPAVAAPVPAVPAQEQVPPGLEPYYGQELAWTACGAAAECARLAVPLDHDLPAAGRIELAVTRVPATDATAEQGALVVNFGGPGGPAAGRVEQWATELPPQVRAGYDVVGVDPRGVGASTPVECIDDAAWDAQRAETIDRDTPEGLAQARAAAEQFAAACAAATGPLLGEVDTASAARDMDILRTVLGQAELDYLGYSYGTFLGAVYADLFPERTGRFVLDAAMDPTIDQERWTLDQAVGFERSLRVFVESCLPQDGCPFEGTAEEGLAEIEGLLRQAEAQPLPTLDGRPLTVDDARSAVILPMYNQTIWWFLVQALKLALDHGDGTGLMVLADLSYGRQPDGTYADNSSEAFRAVTCLDFPADADPAAMAAMDAQLQEAAPTLGDWFSHGAVECEPWPYETVREPAPIAAAGAGPILVVGGTGDPATPYAWSQALAAQLEGGHLLTRVGEGHGSYLKGNRCIDETVTAHLLEGVLPAQERIC</sequence>
<dbReference type="InterPro" id="IPR000073">
    <property type="entry name" value="AB_hydrolase_1"/>
</dbReference>
<evidence type="ECO:0000259" key="5">
    <source>
        <dbReference type="Pfam" id="PF00561"/>
    </source>
</evidence>
<feature type="signal peptide" evidence="4">
    <location>
        <begin position="1"/>
        <end position="35"/>
    </location>
</feature>
<dbReference type="InterPro" id="IPR051601">
    <property type="entry name" value="Serine_prot/Carboxylest_S33"/>
</dbReference>
<dbReference type="InterPro" id="IPR013595">
    <property type="entry name" value="Pept_S33_TAP-like_C"/>
</dbReference>
<dbReference type="EMBL" id="BJZR01000003">
    <property type="protein sequence ID" value="GEO90908.1"/>
    <property type="molecule type" value="Genomic_DNA"/>
</dbReference>
<evidence type="ECO:0000256" key="3">
    <source>
        <dbReference type="ARBA" id="ARBA00022801"/>
    </source>
</evidence>
<dbReference type="InterPro" id="IPR029058">
    <property type="entry name" value="AB_hydrolase_fold"/>
</dbReference>
<evidence type="ECO:0000256" key="1">
    <source>
        <dbReference type="ARBA" id="ARBA00010088"/>
    </source>
</evidence>
<keyword evidence="10" id="KW-1185">Reference proteome</keyword>
<evidence type="ECO:0000256" key="2">
    <source>
        <dbReference type="ARBA" id="ARBA00022729"/>
    </source>
</evidence>
<name>A0A0U3G2G8_9MICC</name>
<protein>
    <submittedName>
        <fullName evidence="8">Proteinase</fullName>
    </submittedName>
</protein>
<dbReference type="Gene3D" id="3.40.50.1820">
    <property type="entry name" value="alpha/beta hydrolase"/>
    <property type="match status" value="2"/>
</dbReference>
<gene>
    <name evidence="7" type="ORF">AS188_04565</name>
    <name evidence="8" type="ORF">KFL01_02140</name>
</gene>
<evidence type="ECO:0000313" key="7">
    <source>
        <dbReference type="EMBL" id="ALU39146.1"/>
    </source>
</evidence>
<evidence type="ECO:0000313" key="8">
    <source>
        <dbReference type="EMBL" id="GEO90908.1"/>
    </source>
</evidence>
<dbReference type="Proteomes" id="UP000057181">
    <property type="component" value="Chromosome"/>
</dbReference>
<evidence type="ECO:0000313" key="9">
    <source>
        <dbReference type="Proteomes" id="UP000057181"/>
    </source>
</evidence>
<reference evidence="8 10" key="2">
    <citation type="submission" date="2019-07" db="EMBL/GenBank/DDBJ databases">
        <title>Whole genome shotgun sequence of Kocuria flava NBRC 107626.</title>
        <authorList>
            <person name="Hosoyama A."/>
            <person name="Uohara A."/>
            <person name="Ohji S."/>
            <person name="Ichikawa N."/>
        </authorList>
    </citation>
    <scope>NUCLEOTIDE SEQUENCE [LARGE SCALE GENOMIC DNA]</scope>
    <source>
        <strain evidence="8 10">NBRC 107626</strain>
    </source>
</reference>
<organism evidence="7 9">
    <name type="scientific">Kocuria flava</name>
    <dbReference type="NCBI Taxonomy" id="446860"/>
    <lineage>
        <taxon>Bacteria</taxon>
        <taxon>Bacillati</taxon>
        <taxon>Actinomycetota</taxon>
        <taxon>Actinomycetes</taxon>
        <taxon>Micrococcales</taxon>
        <taxon>Micrococcaceae</taxon>
        <taxon>Kocuria</taxon>
    </lineage>
</organism>
<proteinExistence type="inferred from homology"/>
<dbReference type="SUPFAM" id="SSF53474">
    <property type="entry name" value="alpha/beta-Hydrolases"/>
    <property type="match status" value="1"/>
</dbReference>
<evidence type="ECO:0000313" key="10">
    <source>
        <dbReference type="Proteomes" id="UP000321155"/>
    </source>
</evidence>
<feature type="domain" description="AB hydrolase-1" evidence="5">
    <location>
        <begin position="111"/>
        <end position="292"/>
    </location>
</feature>
<evidence type="ECO:0000259" key="6">
    <source>
        <dbReference type="Pfam" id="PF08386"/>
    </source>
</evidence>
<reference evidence="7 9" key="1">
    <citation type="submission" date="2015-11" db="EMBL/GenBank/DDBJ databases">
        <title>Complete Genome Sequence of Kocuria flava strain HO-9041.</title>
        <authorList>
            <person name="Zhou M."/>
            <person name="Dai J."/>
        </authorList>
    </citation>
    <scope>NUCLEOTIDE SEQUENCE [LARGE SCALE GENOMIC DNA]</scope>
    <source>
        <strain evidence="7 9">HO-9041</strain>
    </source>
</reference>
<feature type="domain" description="Peptidase S33 tripeptidyl aminopeptidase-like C-terminal" evidence="6">
    <location>
        <begin position="412"/>
        <end position="513"/>
    </location>
</feature>
<dbReference type="Pfam" id="PF08386">
    <property type="entry name" value="Abhydrolase_4"/>
    <property type="match status" value="1"/>
</dbReference>
<dbReference type="KEGG" id="kfv:AS188_04565"/>
<comment type="similarity">
    <text evidence="1">Belongs to the peptidase S33 family.</text>
</comment>
<feature type="chain" id="PRO_5044547189" evidence="4">
    <location>
        <begin position="36"/>
        <end position="513"/>
    </location>
</feature>
<keyword evidence="3" id="KW-0378">Hydrolase</keyword>
<dbReference type="Pfam" id="PF00561">
    <property type="entry name" value="Abhydrolase_1"/>
    <property type="match status" value="1"/>
</dbReference>
<dbReference type="PANTHER" id="PTHR43248">
    <property type="entry name" value="2-SUCCINYL-6-HYDROXY-2,4-CYCLOHEXADIENE-1-CARBOXYLATE SYNTHASE"/>
    <property type="match status" value="1"/>
</dbReference>
<dbReference type="EMBL" id="CP013254">
    <property type="protein sequence ID" value="ALU39146.1"/>
    <property type="molecule type" value="Genomic_DNA"/>
</dbReference>